<dbReference type="AlphaFoldDB" id="A0A0E9VP44"/>
<proteinExistence type="predicted"/>
<dbReference type="EMBL" id="GBXM01028750">
    <property type="protein sequence ID" value="JAH79827.1"/>
    <property type="molecule type" value="Transcribed_RNA"/>
</dbReference>
<organism evidence="2">
    <name type="scientific">Anguilla anguilla</name>
    <name type="common">European freshwater eel</name>
    <name type="synonym">Muraena anguilla</name>
    <dbReference type="NCBI Taxonomy" id="7936"/>
    <lineage>
        <taxon>Eukaryota</taxon>
        <taxon>Metazoa</taxon>
        <taxon>Chordata</taxon>
        <taxon>Craniata</taxon>
        <taxon>Vertebrata</taxon>
        <taxon>Euteleostomi</taxon>
        <taxon>Actinopterygii</taxon>
        <taxon>Neopterygii</taxon>
        <taxon>Teleostei</taxon>
        <taxon>Anguilliformes</taxon>
        <taxon>Anguillidae</taxon>
        <taxon>Anguilla</taxon>
    </lineage>
</organism>
<evidence type="ECO:0000313" key="2">
    <source>
        <dbReference type="EMBL" id="JAH79827.1"/>
    </source>
</evidence>
<reference evidence="2" key="2">
    <citation type="journal article" date="2015" name="Fish Shellfish Immunol.">
        <title>Early steps in the European eel (Anguilla anguilla)-Vibrio vulnificus interaction in the gills: Role of the RtxA13 toxin.</title>
        <authorList>
            <person name="Callol A."/>
            <person name="Pajuelo D."/>
            <person name="Ebbesson L."/>
            <person name="Teles M."/>
            <person name="MacKenzie S."/>
            <person name="Amaro C."/>
        </authorList>
    </citation>
    <scope>NUCLEOTIDE SEQUENCE</scope>
</reference>
<sequence length="27" mass="2979">MGGNGILSASEFNPTGLFDPVSWRNRR</sequence>
<reference evidence="2" key="1">
    <citation type="submission" date="2014-11" db="EMBL/GenBank/DDBJ databases">
        <authorList>
            <person name="Amaro Gonzalez C."/>
        </authorList>
    </citation>
    <scope>NUCLEOTIDE SEQUENCE</scope>
</reference>
<protein>
    <submittedName>
        <fullName evidence="2">Uncharacterized protein</fullName>
    </submittedName>
</protein>
<evidence type="ECO:0000256" key="1">
    <source>
        <dbReference type="SAM" id="MobiDB-lite"/>
    </source>
</evidence>
<feature type="region of interest" description="Disordered" evidence="1">
    <location>
        <begin position="1"/>
        <end position="27"/>
    </location>
</feature>
<name>A0A0E9VP44_ANGAN</name>
<accession>A0A0E9VP44</accession>